<sequence>MGKSESQMDIMEKSTKPRKHHWTVVEIGLSVIVLLMSCALAGLIVLYTSALR</sequence>
<evidence type="ECO:0000313" key="3">
    <source>
        <dbReference type="Proteomes" id="UP001529510"/>
    </source>
</evidence>
<keyword evidence="3" id="KW-1185">Reference proteome</keyword>
<dbReference type="Proteomes" id="UP001529510">
    <property type="component" value="Unassembled WGS sequence"/>
</dbReference>
<evidence type="ECO:0000256" key="1">
    <source>
        <dbReference type="SAM" id="Phobius"/>
    </source>
</evidence>
<accession>A0ABD0Q3L0</accession>
<feature type="transmembrane region" description="Helical" evidence="1">
    <location>
        <begin position="21"/>
        <end position="47"/>
    </location>
</feature>
<name>A0ABD0Q3L0_CIRMR</name>
<keyword evidence="1" id="KW-0812">Transmembrane</keyword>
<dbReference type="AlphaFoldDB" id="A0ABD0Q3L0"/>
<reference evidence="2 3" key="1">
    <citation type="submission" date="2024-05" db="EMBL/GenBank/DDBJ databases">
        <title>Genome sequencing and assembly of Indian major carp, Cirrhinus mrigala (Hamilton, 1822).</title>
        <authorList>
            <person name="Mohindra V."/>
            <person name="Chowdhury L.M."/>
            <person name="Lal K."/>
            <person name="Jena J.K."/>
        </authorList>
    </citation>
    <scope>NUCLEOTIDE SEQUENCE [LARGE SCALE GENOMIC DNA]</scope>
    <source>
        <strain evidence="2">CM1030</strain>
        <tissue evidence="2">Blood</tissue>
    </source>
</reference>
<dbReference type="EMBL" id="JAMKFB020000011">
    <property type="protein sequence ID" value="KAL0180716.1"/>
    <property type="molecule type" value="Genomic_DNA"/>
</dbReference>
<comment type="caution">
    <text evidence="2">The sequence shown here is derived from an EMBL/GenBank/DDBJ whole genome shotgun (WGS) entry which is preliminary data.</text>
</comment>
<keyword evidence="1" id="KW-0472">Membrane</keyword>
<proteinExistence type="predicted"/>
<gene>
    <name evidence="2" type="ORF">M9458_023122</name>
</gene>
<evidence type="ECO:0000313" key="2">
    <source>
        <dbReference type="EMBL" id="KAL0180716.1"/>
    </source>
</evidence>
<feature type="non-terminal residue" evidence="2">
    <location>
        <position position="52"/>
    </location>
</feature>
<organism evidence="2 3">
    <name type="scientific">Cirrhinus mrigala</name>
    <name type="common">Mrigala</name>
    <dbReference type="NCBI Taxonomy" id="683832"/>
    <lineage>
        <taxon>Eukaryota</taxon>
        <taxon>Metazoa</taxon>
        <taxon>Chordata</taxon>
        <taxon>Craniata</taxon>
        <taxon>Vertebrata</taxon>
        <taxon>Euteleostomi</taxon>
        <taxon>Actinopterygii</taxon>
        <taxon>Neopterygii</taxon>
        <taxon>Teleostei</taxon>
        <taxon>Ostariophysi</taxon>
        <taxon>Cypriniformes</taxon>
        <taxon>Cyprinidae</taxon>
        <taxon>Labeoninae</taxon>
        <taxon>Labeonini</taxon>
        <taxon>Cirrhinus</taxon>
    </lineage>
</organism>
<keyword evidence="1" id="KW-1133">Transmembrane helix</keyword>
<protein>
    <submittedName>
        <fullName evidence="2">Uncharacterized protein</fullName>
    </submittedName>
</protein>